<dbReference type="SUPFAM" id="SSF51161">
    <property type="entry name" value="Trimeric LpxA-like enzymes"/>
    <property type="match status" value="1"/>
</dbReference>
<dbReference type="PANTHER" id="PTHR23416:SF78">
    <property type="entry name" value="LIPOPOLYSACCHARIDE BIOSYNTHESIS O-ACETYL TRANSFERASE WBBJ-RELATED"/>
    <property type="match status" value="1"/>
</dbReference>
<dbReference type="EMBL" id="JPVU01000170">
    <property type="protein sequence ID" value="KFN91038.1"/>
    <property type="molecule type" value="Genomic_DNA"/>
</dbReference>
<proteinExistence type="predicted"/>
<sequence length="133" mass="15446">MHLIYDEYQRRINESKSILIGDHVWIGQNASILKGSYIGSGAIIGLGSIVAKKIQSNSINVGNPIKRIRENVFWDRQSSHFFTEEDTRQHEFYETDSSQYIFKATDNLEKWWENITAKPTFTNQSEIMGFIKK</sequence>
<evidence type="ECO:0000313" key="2">
    <source>
        <dbReference type="Proteomes" id="UP000029380"/>
    </source>
</evidence>
<organism evidence="1 2">
    <name type="scientific">Tetragenococcus muriaticus PMC-11-5</name>
    <dbReference type="NCBI Taxonomy" id="1302649"/>
    <lineage>
        <taxon>Bacteria</taxon>
        <taxon>Bacillati</taxon>
        <taxon>Bacillota</taxon>
        <taxon>Bacilli</taxon>
        <taxon>Lactobacillales</taxon>
        <taxon>Enterococcaceae</taxon>
        <taxon>Tetragenococcus</taxon>
    </lineage>
</organism>
<dbReference type="AlphaFoldDB" id="A0A091CCW4"/>
<dbReference type="InterPro" id="IPR001451">
    <property type="entry name" value="Hexapep"/>
</dbReference>
<dbReference type="Gene3D" id="2.160.10.10">
    <property type="entry name" value="Hexapeptide repeat proteins"/>
    <property type="match status" value="1"/>
</dbReference>
<dbReference type="PATRIC" id="fig|1302649.3.peg.1617"/>
<name>A0A091CCW4_9ENTE</name>
<evidence type="ECO:0000313" key="1">
    <source>
        <dbReference type="EMBL" id="KFN91038.1"/>
    </source>
</evidence>
<accession>A0A091CCW4</accession>
<dbReference type="GO" id="GO:0016740">
    <property type="term" value="F:transferase activity"/>
    <property type="evidence" value="ECO:0007669"/>
    <property type="project" value="UniProtKB-KW"/>
</dbReference>
<dbReference type="PANTHER" id="PTHR23416">
    <property type="entry name" value="SIALIC ACID SYNTHASE-RELATED"/>
    <property type="match status" value="1"/>
</dbReference>
<dbReference type="InterPro" id="IPR011004">
    <property type="entry name" value="Trimer_LpxA-like_sf"/>
</dbReference>
<reference evidence="1 2" key="1">
    <citation type="submission" date="2014-08" db="EMBL/GenBank/DDBJ databases">
        <title>Genome sequence of Tetragenococcus muriaticus.</title>
        <authorList>
            <person name="Chuea-nongthon C."/>
            <person name="Rodtong S."/>
            <person name="Yongsawatdigul J."/>
            <person name="Steele J.L."/>
            <person name="Liu X.-y."/>
            <person name="Speers J."/>
            <person name="Glasner J.D."/>
            <person name="Neeno-Eckwall E.C."/>
        </authorList>
    </citation>
    <scope>NUCLEOTIDE SEQUENCE [LARGE SCALE GENOMIC DNA]</scope>
    <source>
        <strain evidence="1 2">PMC-11-5</strain>
    </source>
</reference>
<protein>
    <submittedName>
        <fullName evidence="1">Hexapeptide repeat family transferase</fullName>
        <ecNumber evidence="1">2.-.-.-</ecNumber>
    </submittedName>
</protein>
<dbReference type="Proteomes" id="UP000029380">
    <property type="component" value="Unassembled WGS sequence"/>
</dbReference>
<dbReference type="Pfam" id="PF00132">
    <property type="entry name" value="Hexapep"/>
    <property type="match status" value="1"/>
</dbReference>
<comment type="caution">
    <text evidence="1">The sequence shown here is derived from an EMBL/GenBank/DDBJ whole genome shotgun (WGS) entry which is preliminary data.</text>
</comment>
<dbReference type="EC" id="2.-.-.-" evidence="1"/>
<keyword evidence="1" id="KW-0808">Transferase</keyword>
<dbReference type="InterPro" id="IPR051159">
    <property type="entry name" value="Hexapeptide_acetyltransf"/>
</dbReference>
<gene>
    <name evidence="1" type="ORF">TMUPMC115_1614</name>
</gene>